<keyword evidence="2" id="KW-1185">Reference proteome</keyword>
<protein>
    <submittedName>
        <fullName evidence="1">Uncharacterized protein</fullName>
    </submittedName>
</protein>
<gene>
    <name evidence="1" type="ordered locus">Bcep18194_C7456</name>
</gene>
<evidence type="ECO:0000313" key="2">
    <source>
        <dbReference type="Proteomes" id="UP000002705"/>
    </source>
</evidence>
<accession>Q39M16</accession>
<dbReference type="EMBL" id="CP000150">
    <property type="protein sequence ID" value="ABB06500.1"/>
    <property type="molecule type" value="Genomic_DNA"/>
</dbReference>
<dbReference type="HOGENOM" id="CLU_2166230_0_0_4"/>
<name>Q39M16_BURL3</name>
<sequence length="110" mass="11783">MSQVERGPVSSSLTSLVGIARAWNVTMQCFFEMPSKKRSVPRGDPLEFFGFADSAPLFVRILACLPVGNTRSGIIAQGASSFARPAVPYGWSGNESKAAACVQVGAPRWF</sequence>
<dbReference type="PATRIC" id="fig|482957.22.peg.8053"/>
<dbReference type="Proteomes" id="UP000002705">
    <property type="component" value="Chromosome 3"/>
</dbReference>
<dbReference type="KEGG" id="bur:Bcep18194_C7456"/>
<dbReference type="AlphaFoldDB" id="Q39M16"/>
<reference evidence="1" key="1">
    <citation type="submission" date="2009-01" db="EMBL/GenBank/DDBJ databases">
        <title>Complete sequence of chromosome 3 of Burkholderia sp. 383.</title>
        <authorList>
            <consortium name="US DOE Joint Genome Institute"/>
            <person name="Copeland A."/>
            <person name="Lucas S."/>
            <person name="Lapidus A."/>
            <person name="Barry K."/>
            <person name="Detter J.C."/>
            <person name="Glavina T."/>
            <person name="Hammon N."/>
            <person name="Israni S."/>
            <person name="Pitluck S."/>
            <person name="Chain P."/>
            <person name="Malfatti S."/>
            <person name="Shin M."/>
            <person name="Vergez L."/>
            <person name="Schmutz J."/>
            <person name="Larimer F."/>
            <person name="Land M."/>
            <person name="Kyrpides N."/>
            <person name="Lykidis A."/>
            <person name="Richardson P."/>
        </authorList>
    </citation>
    <scope>NUCLEOTIDE SEQUENCE</scope>
    <source>
        <strain evidence="1">383</strain>
    </source>
</reference>
<evidence type="ECO:0000313" key="1">
    <source>
        <dbReference type="EMBL" id="ABB06500.1"/>
    </source>
</evidence>
<proteinExistence type="predicted"/>
<organism evidence="1 2">
    <name type="scientific">Burkholderia lata (strain ATCC 17760 / DSM 23089 / LMG 22485 / NCIMB 9086 / R18194 / 383)</name>
    <dbReference type="NCBI Taxonomy" id="482957"/>
    <lineage>
        <taxon>Bacteria</taxon>
        <taxon>Pseudomonadati</taxon>
        <taxon>Pseudomonadota</taxon>
        <taxon>Betaproteobacteria</taxon>
        <taxon>Burkholderiales</taxon>
        <taxon>Burkholderiaceae</taxon>
        <taxon>Burkholderia</taxon>
        <taxon>Burkholderia cepacia complex</taxon>
    </lineage>
</organism>